<organism evidence="4 5">
    <name type="scientific">Dendronalium phyllosphericum CENA369</name>
    <dbReference type="NCBI Taxonomy" id="1725256"/>
    <lineage>
        <taxon>Bacteria</taxon>
        <taxon>Bacillati</taxon>
        <taxon>Cyanobacteriota</taxon>
        <taxon>Cyanophyceae</taxon>
        <taxon>Nostocales</taxon>
        <taxon>Nostocaceae</taxon>
        <taxon>Dendronalium</taxon>
        <taxon>Dendronalium phyllosphericum</taxon>
    </lineage>
</organism>
<evidence type="ECO:0000313" key="4">
    <source>
        <dbReference type="EMBL" id="MBH8574153.1"/>
    </source>
</evidence>
<sequence>MSKKIGFFKIGNFSHTNNSVIEVIKNEFPSFELEILDISKDFANIKEVANLLSVGKNYGIDIILKRKQIFSCLTRTPHIFKKVKRCIHQKINPKEYIFTFQTQSLFDASLPEVPHFVYTDHTHLANLNYPDFSSKNLYSKSWIKLEKTIYKNARINFTMSNNITKSIIEQYSCSPDKVICVYAGINANNNHFENQDFQKYTKKNILFVGVDWQRKGGPQLVEAFKNVLKFHPQAQLTIVGCSPKLDIPNCHVVGRVPLSEVSKYFREASIFCLPTRLEPFGIVFLEAMSYKLPIVASNIGAIPDFISDGENGYLVETDNVDKLAEKLIYFLNNPNKCQEFGNKGFEIFLKRYNWQVVGKKIRENIEPLITK</sequence>
<dbReference type="CDD" id="cd03801">
    <property type="entry name" value="GT4_PimA-like"/>
    <property type="match status" value="1"/>
</dbReference>
<dbReference type="PANTHER" id="PTHR12526">
    <property type="entry name" value="GLYCOSYLTRANSFERASE"/>
    <property type="match status" value="1"/>
</dbReference>
<dbReference type="SUPFAM" id="SSF53756">
    <property type="entry name" value="UDP-Glycosyltransferase/glycogen phosphorylase"/>
    <property type="match status" value="1"/>
</dbReference>
<accession>A0A8J7LFI7</accession>
<dbReference type="Gene3D" id="3.40.50.2000">
    <property type="entry name" value="Glycogen Phosphorylase B"/>
    <property type="match status" value="2"/>
</dbReference>
<dbReference type="RefSeq" id="WP_214432972.1">
    <property type="nucleotide sequence ID" value="NZ_CAWPUQ010000293.1"/>
</dbReference>
<dbReference type="Pfam" id="PF00534">
    <property type="entry name" value="Glycos_transf_1"/>
    <property type="match status" value="1"/>
</dbReference>
<dbReference type="AlphaFoldDB" id="A0A8J7LFI7"/>
<dbReference type="GO" id="GO:0016757">
    <property type="term" value="F:glycosyltransferase activity"/>
    <property type="evidence" value="ECO:0007669"/>
    <property type="project" value="UniProtKB-KW"/>
</dbReference>
<keyword evidence="1" id="KW-0328">Glycosyltransferase</keyword>
<proteinExistence type="predicted"/>
<protein>
    <submittedName>
        <fullName evidence="4">Glycosyltransferase family 4 protein</fullName>
    </submittedName>
</protein>
<gene>
    <name evidence="4" type="ORF">I8752_14220</name>
</gene>
<evidence type="ECO:0000256" key="1">
    <source>
        <dbReference type="ARBA" id="ARBA00022676"/>
    </source>
</evidence>
<comment type="caution">
    <text evidence="4">The sequence shown here is derived from an EMBL/GenBank/DDBJ whole genome shotgun (WGS) entry which is preliminary data.</text>
</comment>
<dbReference type="InterPro" id="IPR001296">
    <property type="entry name" value="Glyco_trans_1"/>
</dbReference>
<dbReference type="EMBL" id="JAECZA010000058">
    <property type="protein sequence ID" value="MBH8574153.1"/>
    <property type="molecule type" value="Genomic_DNA"/>
</dbReference>
<evidence type="ECO:0000256" key="2">
    <source>
        <dbReference type="ARBA" id="ARBA00022679"/>
    </source>
</evidence>
<keyword evidence="5" id="KW-1185">Reference proteome</keyword>
<feature type="domain" description="Glycosyl transferase family 1" evidence="3">
    <location>
        <begin position="199"/>
        <end position="344"/>
    </location>
</feature>
<evidence type="ECO:0000313" key="5">
    <source>
        <dbReference type="Proteomes" id="UP000662314"/>
    </source>
</evidence>
<reference evidence="4 5" key="1">
    <citation type="journal article" date="2021" name="Int. J. Syst. Evol. Microbiol.">
        <title>Amazonocrinis nigriterrae gen. nov., sp. nov., Atlanticothrix silvestris gen. nov., sp. nov. and Dendronalium phyllosphericum gen. nov., sp. nov., nostocacean cyanobacteria from Brazilian environments.</title>
        <authorList>
            <person name="Alvarenga D.O."/>
            <person name="Andreote A.P.D."/>
            <person name="Branco L.H.Z."/>
            <person name="Delbaje E."/>
            <person name="Cruz R.B."/>
            <person name="Varani A.M."/>
            <person name="Fiore M.F."/>
        </authorList>
    </citation>
    <scope>NUCLEOTIDE SEQUENCE [LARGE SCALE GENOMIC DNA]</scope>
    <source>
        <strain evidence="4 5">CENA369</strain>
    </source>
</reference>
<dbReference type="Proteomes" id="UP000662314">
    <property type="component" value="Unassembled WGS sequence"/>
</dbReference>
<dbReference type="PANTHER" id="PTHR12526:SF629">
    <property type="entry name" value="TEICHURONIC ACID BIOSYNTHESIS GLYCOSYLTRANSFERASE TUAH-RELATED"/>
    <property type="match status" value="1"/>
</dbReference>
<name>A0A8J7LFI7_9NOST</name>
<evidence type="ECO:0000259" key="3">
    <source>
        <dbReference type="Pfam" id="PF00534"/>
    </source>
</evidence>
<keyword evidence="2" id="KW-0808">Transferase</keyword>